<feature type="compositionally biased region" description="Basic and acidic residues" evidence="2">
    <location>
        <begin position="280"/>
        <end position="300"/>
    </location>
</feature>
<sequence>MGEEDTKATVEPTATNTSSLEKSSEEKAGGKETHEEPKKDEEKAAEPEKMEIDAELKKDKELVVKSNEDDAGTDKIEEDVTVTKDEGQAEANEMDEDANGQKEQTGDGVSGGGTVEDTVMKKNVESGDTNNATDDEKQESKEADQKKAGKESEEDVINEGDKANGTKDEKAGDINEKDEKVETVDENNKEENVKEQNKEDDLAEEGKEEEHKEVEKAKVEDEERSEDENDNEQVESKPAKEDEKEERNDDKEDEKAESGDDKEEEKEKNKSSKKRGKGKSSGEKIRKKTKDEEEKKDSEPKTPFSDRPVRERKSVERLVAVIDTDSSKEFRIEKVCQYFPKLSRTSLLDVLIIIFWILQGPGAYLKDIPSGMFMLCQYSFEMFLVEFSNSAVAYKVTRKKSDETLKLLHTILFGGRRGKAPQVKTNILSFSGFVWHGNEEKAKEKIKEKFDKCIKDKLVEFCEMFDIHVTKATTKEDIVTKLFEFLEKPHAKGDAPASEKEKILLIQSSKGAKRKRTPKKSSPAAVTSSSKRSAKSQRKSEEGTKAAKKSLALSEDESEEEKEEEKQEKEQKSAEEEENENGIPDKSEDEAPQPSESEEKDESEEEETPKKKKKRGSKLSAEKKESAGRARNKKASVAAKASPPEKVTQKRSSAKRKKTDDDSDTSPKASSKRKKSEKATKASTSTPSKSASKEKPEVKGAGKGKEKTKGPSDKVLKNAIIKILKRVDFNTATFTDIIKELGKEFKDDLTPRKLSIKLMIQSELTKLAEEAEEEKIEDEKEEDAEKKKAGGSTGTEKEKEEDAEKEKAEGSAGSVKEKEEETVKEKAGGSAGSVKEKEEETVKEKAGGSAGSVKEKDEETVKEKAGGSAGSVKEKDEETVKEKAGGSAGSEKEKEEEAVKEKAGVSADGEESGPTLLLVRDKRKKHSQKKDRLLLCSPFSDIVQFSQYPSSGSRGSQCPVNMSGHHGEEAEDEHMEDDDTLGADFENLMCSADTIASHAPNRKDIQGISWDKLSLTREEYRKSRLQSYRNYENIPNSGEASGKDCLDSEKGSSFYMFKKNFRSVTPTILHFQLRELVWATSNHDVYLMCNNSITHWSTLTSSRDEVLDLAGLVTPSEEHPGSLLEGFSKTQVSSLAVKDGMVVAGGFSGELICKHLDRPGVSFCYRLTSEENAITNSVNIHRNSSGALHFMASSNDGGVRNFDMETYQLVQHFHYPWPVNHSSVSPDGKLVTILGDDPDGLLVDSNNGETVGRLYGHLDYSFASAWHPDGMTFATGNQDKTCRVWDVRNLSKSVAVLKGNLGAIRSIKFTSDGQYMAMAEAADFVHIYNTKTGYMKEQEIDFFGEISGISFSPDTESLFIGVYDRSYGSLMEFARERVHNTFQFHISIIQLGAYGMSCV</sequence>
<name>A0ABQ8CGW5_BRANA</name>
<feature type="compositionally biased region" description="Low complexity" evidence="2">
    <location>
        <begin position="635"/>
        <end position="646"/>
    </location>
</feature>
<feature type="compositionally biased region" description="Basic and acidic residues" evidence="2">
    <location>
        <begin position="691"/>
        <end position="716"/>
    </location>
</feature>
<feature type="compositionally biased region" description="Basic and acidic residues" evidence="2">
    <location>
        <begin position="853"/>
        <end position="865"/>
    </location>
</feature>
<dbReference type="SMART" id="SM00320">
    <property type="entry name" value="WD40"/>
    <property type="match status" value="2"/>
</dbReference>
<dbReference type="PANTHER" id="PTHR43991">
    <property type="entry name" value="WD REPEAT PROTEIN (AFU_ORTHOLOGUE AFUA_8G05640)-RELATED"/>
    <property type="match status" value="1"/>
</dbReference>
<feature type="compositionally biased region" description="Acidic residues" evidence="2">
    <location>
        <begin position="770"/>
        <end position="782"/>
    </location>
</feature>
<feature type="compositionally biased region" description="Basic and acidic residues" evidence="2">
    <location>
        <begin position="159"/>
        <end position="221"/>
    </location>
</feature>
<dbReference type="Pfam" id="PF08766">
    <property type="entry name" value="DEK_C"/>
    <property type="match status" value="1"/>
</dbReference>
<accession>A0ABQ8CGW5</accession>
<dbReference type="SUPFAM" id="SSF109715">
    <property type="entry name" value="DEK C-terminal domain"/>
    <property type="match status" value="1"/>
</dbReference>
<evidence type="ECO:0000256" key="2">
    <source>
        <dbReference type="SAM" id="MobiDB-lite"/>
    </source>
</evidence>
<dbReference type="PROSITE" id="PS50082">
    <property type="entry name" value="WD_REPEATS_2"/>
    <property type="match status" value="1"/>
</dbReference>
<keyword evidence="5" id="KW-1185">Reference proteome</keyword>
<dbReference type="InterPro" id="IPR001680">
    <property type="entry name" value="WD40_rpt"/>
</dbReference>
<evidence type="ECO:0000313" key="4">
    <source>
        <dbReference type="EMBL" id="KAH0915610.1"/>
    </source>
</evidence>
<feature type="compositionally biased region" description="Basic and acidic residues" evidence="2">
    <location>
        <begin position="234"/>
        <end position="270"/>
    </location>
</feature>
<organism evidence="4 5">
    <name type="scientific">Brassica napus</name>
    <name type="common">Rape</name>
    <dbReference type="NCBI Taxonomy" id="3708"/>
    <lineage>
        <taxon>Eukaryota</taxon>
        <taxon>Viridiplantae</taxon>
        <taxon>Streptophyta</taxon>
        <taxon>Embryophyta</taxon>
        <taxon>Tracheophyta</taxon>
        <taxon>Spermatophyta</taxon>
        <taxon>Magnoliopsida</taxon>
        <taxon>eudicotyledons</taxon>
        <taxon>Gunneridae</taxon>
        <taxon>Pentapetalae</taxon>
        <taxon>rosids</taxon>
        <taxon>malvids</taxon>
        <taxon>Brassicales</taxon>
        <taxon>Brassicaceae</taxon>
        <taxon>Brassiceae</taxon>
        <taxon>Brassica</taxon>
    </lineage>
</organism>
<feature type="compositionally biased region" description="Basic and acidic residues" evidence="2">
    <location>
        <begin position="795"/>
        <end position="827"/>
    </location>
</feature>
<feature type="compositionally biased region" description="Basic and acidic residues" evidence="2">
    <location>
        <begin position="134"/>
        <end position="151"/>
    </location>
</feature>
<dbReference type="Gene3D" id="2.130.10.10">
    <property type="entry name" value="YVTN repeat-like/Quinoprotein amine dehydrogenase"/>
    <property type="match status" value="1"/>
</dbReference>
<dbReference type="Pfam" id="PF00400">
    <property type="entry name" value="WD40"/>
    <property type="match status" value="1"/>
</dbReference>
<feature type="repeat" description="WD" evidence="1">
    <location>
        <begin position="1254"/>
        <end position="1295"/>
    </location>
</feature>
<feature type="compositionally biased region" description="Basic and acidic residues" evidence="2">
    <location>
        <begin position="564"/>
        <end position="574"/>
    </location>
</feature>
<dbReference type="EMBL" id="JAGKQM010000008">
    <property type="protein sequence ID" value="KAH0915610.1"/>
    <property type="molecule type" value="Genomic_DNA"/>
</dbReference>
<evidence type="ECO:0000256" key="1">
    <source>
        <dbReference type="PROSITE-ProRule" id="PRU00221"/>
    </source>
</evidence>
<feature type="compositionally biased region" description="Acidic residues" evidence="2">
    <location>
        <begin position="554"/>
        <end position="563"/>
    </location>
</feature>
<feature type="compositionally biased region" description="Polar residues" evidence="2">
    <location>
        <begin position="948"/>
        <end position="960"/>
    </location>
</feature>
<dbReference type="InterPro" id="IPR014876">
    <property type="entry name" value="DEK_C"/>
</dbReference>
<dbReference type="Gene3D" id="1.10.10.60">
    <property type="entry name" value="Homeodomain-like"/>
    <property type="match status" value="1"/>
</dbReference>
<feature type="compositionally biased region" description="Low complexity" evidence="2">
    <location>
        <begin position="681"/>
        <end position="690"/>
    </location>
</feature>
<keyword evidence="1" id="KW-0853">WD repeat</keyword>
<feature type="region of interest" description="Disordered" evidence="2">
    <location>
        <begin position="507"/>
        <end position="716"/>
    </location>
</feature>
<feature type="region of interest" description="Disordered" evidence="2">
    <location>
        <begin position="768"/>
        <end position="924"/>
    </location>
</feature>
<dbReference type="PROSITE" id="PS50294">
    <property type="entry name" value="WD_REPEATS_REGION"/>
    <property type="match status" value="1"/>
</dbReference>
<feature type="compositionally biased region" description="Basic and acidic residues" evidence="2">
    <location>
        <begin position="872"/>
        <end position="903"/>
    </location>
</feature>
<gene>
    <name evidence="4" type="ORF">HID58_030056</name>
</gene>
<feature type="compositionally biased region" description="Acidic residues" evidence="2">
    <location>
        <begin position="222"/>
        <end position="233"/>
    </location>
</feature>
<protein>
    <recommendedName>
        <fullName evidence="3">DEK-C domain-containing protein</fullName>
    </recommendedName>
</protein>
<feature type="compositionally biased region" description="Acidic residues" evidence="2">
    <location>
        <begin position="587"/>
        <end position="607"/>
    </location>
</feature>
<dbReference type="InterPro" id="IPR015943">
    <property type="entry name" value="WD40/YVTN_repeat-like_dom_sf"/>
</dbReference>
<dbReference type="PANTHER" id="PTHR43991:SF18">
    <property type="entry name" value="TRANSDUCIN_WD40 REPEAT-LIKE SUPERFAMILY PROTEIN"/>
    <property type="match status" value="1"/>
</dbReference>
<evidence type="ECO:0000313" key="5">
    <source>
        <dbReference type="Proteomes" id="UP000824890"/>
    </source>
</evidence>
<feature type="compositionally biased region" description="Basic and acidic residues" evidence="2">
    <location>
        <begin position="834"/>
        <end position="846"/>
    </location>
</feature>
<comment type="caution">
    <text evidence="4">The sequence shown here is derived from an EMBL/GenBank/DDBJ whole genome shotgun (WGS) entry which is preliminary data.</text>
</comment>
<feature type="region of interest" description="Disordered" evidence="2">
    <location>
        <begin position="948"/>
        <end position="977"/>
    </location>
</feature>
<feature type="domain" description="DEK-C" evidence="3">
    <location>
        <begin position="710"/>
        <end position="765"/>
    </location>
</feature>
<reference evidence="4 5" key="1">
    <citation type="submission" date="2021-05" db="EMBL/GenBank/DDBJ databases">
        <title>Genome Assembly of Synthetic Allotetraploid Brassica napus Reveals Homoeologous Exchanges between Subgenomes.</title>
        <authorList>
            <person name="Davis J.T."/>
        </authorList>
    </citation>
    <scope>NUCLEOTIDE SEQUENCE [LARGE SCALE GENOMIC DNA]</scope>
    <source>
        <strain evidence="5">cv. Da-Ae</strain>
        <tissue evidence="4">Seedling</tissue>
    </source>
</reference>
<feature type="compositionally biased region" description="Basic and acidic residues" evidence="2">
    <location>
        <begin position="22"/>
        <end position="75"/>
    </location>
</feature>
<evidence type="ECO:0000259" key="3">
    <source>
        <dbReference type="PROSITE" id="PS51998"/>
    </source>
</evidence>
<dbReference type="Proteomes" id="UP000824890">
    <property type="component" value="Unassembled WGS sequence"/>
</dbReference>
<dbReference type="PROSITE" id="PS51998">
    <property type="entry name" value="DEK_C"/>
    <property type="match status" value="1"/>
</dbReference>
<dbReference type="InterPro" id="IPR036322">
    <property type="entry name" value="WD40_repeat_dom_sf"/>
</dbReference>
<proteinExistence type="predicted"/>
<dbReference type="SUPFAM" id="SSF50978">
    <property type="entry name" value="WD40 repeat-like"/>
    <property type="match status" value="1"/>
</dbReference>
<feature type="region of interest" description="Disordered" evidence="2">
    <location>
        <begin position="1"/>
        <end position="310"/>
    </location>
</feature>